<dbReference type="InterPro" id="IPR024232">
    <property type="entry name" value="SpoIIIAH"/>
</dbReference>
<organism evidence="2 3">
    <name type="scientific">Shouchella lonarensis</name>
    <dbReference type="NCBI Taxonomy" id="1464122"/>
    <lineage>
        <taxon>Bacteria</taxon>
        <taxon>Bacillati</taxon>
        <taxon>Bacillota</taxon>
        <taxon>Bacilli</taxon>
        <taxon>Bacillales</taxon>
        <taxon>Bacillaceae</taxon>
        <taxon>Shouchella</taxon>
    </lineage>
</organism>
<evidence type="ECO:0000313" key="2">
    <source>
        <dbReference type="EMBL" id="SDC04583.1"/>
    </source>
</evidence>
<gene>
    <name evidence="2" type="ORF">SAMN05421737_10527</name>
</gene>
<dbReference type="AlphaFoldDB" id="A0A1G6IDY7"/>
<reference evidence="3" key="1">
    <citation type="submission" date="2016-09" db="EMBL/GenBank/DDBJ databases">
        <authorList>
            <person name="Varghese N."/>
            <person name="Submissions S."/>
        </authorList>
    </citation>
    <scope>NUCLEOTIDE SEQUENCE [LARGE SCALE GENOMIC DNA]</scope>
    <source>
        <strain evidence="3">25nlg</strain>
    </source>
</reference>
<keyword evidence="3" id="KW-1185">Reference proteome</keyword>
<dbReference type="Pfam" id="PF12685">
    <property type="entry name" value="SpoIIIAH"/>
    <property type="match status" value="1"/>
</dbReference>
<keyword evidence="1" id="KW-0472">Membrane</keyword>
<dbReference type="EMBL" id="FMYM01000005">
    <property type="protein sequence ID" value="SDC04583.1"/>
    <property type="molecule type" value="Genomic_DNA"/>
</dbReference>
<dbReference type="Gene3D" id="1.10.287.4300">
    <property type="entry name" value="Stage III sporulation protein AH-like"/>
    <property type="match status" value="1"/>
</dbReference>
<dbReference type="InterPro" id="IPR038503">
    <property type="entry name" value="SpoIIIAH_sf"/>
</dbReference>
<proteinExistence type="predicted"/>
<evidence type="ECO:0000313" key="3">
    <source>
        <dbReference type="Proteomes" id="UP000242662"/>
    </source>
</evidence>
<accession>A0A1G6IDY7</accession>
<protein>
    <submittedName>
        <fullName evidence="2">Stage III sporulation protein AH</fullName>
    </submittedName>
</protein>
<feature type="transmembrane region" description="Helical" evidence="1">
    <location>
        <begin position="7"/>
        <end position="26"/>
    </location>
</feature>
<evidence type="ECO:0000256" key="1">
    <source>
        <dbReference type="SAM" id="Phobius"/>
    </source>
</evidence>
<dbReference type="OrthoDB" id="2939102at2"/>
<keyword evidence="1" id="KW-1133">Transmembrane helix</keyword>
<dbReference type="RefSeq" id="WP_090775398.1">
    <property type="nucleotide sequence ID" value="NZ_FMYM01000005.1"/>
</dbReference>
<sequence>MVLKKQTVWLLTMLSLMLVLGAYYVLQERGPNSSLVGSLEEQKENGEDTDVTINVDEEGNIAENDADIISDISGHVNFTEARLKMDEARSKKAEEYSRKASDDQASAEEKVDAYNKSLEILAISTNEEMLESLIRAEGYHDALVMSQEDKVKVMVQAESLTPAQALDIMQLAEEQLQTTSAVSVQFEPMSK</sequence>
<dbReference type="STRING" id="1464122.SAMN05421737_10527"/>
<name>A0A1G6IDY7_9BACI</name>
<keyword evidence="1" id="KW-0812">Transmembrane</keyword>
<dbReference type="Proteomes" id="UP000242662">
    <property type="component" value="Unassembled WGS sequence"/>
</dbReference>